<dbReference type="Proteomes" id="UP000095282">
    <property type="component" value="Unplaced"/>
</dbReference>
<protein>
    <submittedName>
        <fullName evidence="2">ANK_REP_REGION domain-containing protein</fullName>
    </submittedName>
</protein>
<reference evidence="2" key="1">
    <citation type="submission" date="2016-11" db="UniProtKB">
        <authorList>
            <consortium name="WormBaseParasite"/>
        </authorList>
    </citation>
    <scope>IDENTIFICATION</scope>
</reference>
<sequence length="608" mass="70839">MDDNEQKLVERMKPCEKFVGKYAIPRKKDADIGGLGCFVELAPSPPGSPRLSNINDFEGFVADNNGESINEHTCDYVPGNLREMDLQQVDPICYASPEYYSNAPCPMTTSKEDYSSPGLVCWDQDPEEFLSYSFQNFLSEIFAKVHIDSDLDEIEQNYREQTVVHREYKLIDLEKSDQPPYVDTLEPLPEVTDTNPIVEAVLNSDVDRYFNENRDRFVKILVDHSILDKIKEEHQKTIIESYSSITMESMKSMESLESLKSLEELFDAAAVIGNRETIEYLEDLLEKNPDLPRKYGSFVFLLAQFGHFELFDNLDQQKKICQNRSNSPLVWLLGFSDEQVRTQLFTYRSVPRIDQFAFVSEVITRKRIGLLEESITMVFSNPDNFNRVENAKKCYESYGLPDTVPLPMETALSRTGDFNLLNRIANLYSKQDNFTKKLIEEDALRCIRSIQDKAFRCTEHLRLAVIFMMMKFVRLESSSFKEVMRMYYNQNVDDRVEFFIIKNYIENDFPRFKPNVRYITWQEAFETAFEVVKKWENESVEGNIPMNLSEARNISVAEKNKDQVPSSILMTKERMEKKRLTLKKKKPRREEYVVCSLKNALKEIKKIA</sequence>
<proteinExistence type="predicted"/>
<dbReference type="eggNOG" id="ENOG502R6ZN">
    <property type="taxonomic scope" value="Eukaryota"/>
</dbReference>
<name>A0A1I7V0N4_9PELO</name>
<evidence type="ECO:0000313" key="2">
    <source>
        <dbReference type="WBParaSite" id="Csp11.Scaffold630.g21224.t2"/>
    </source>
</evidence>
<dbReference type="STRING" id="1561998.A0A1I7V0N4"/>
<organism evidence="1 2">
    <name type="scientific">Caenorhabditis tropicalis</name>
    <dbReference type="NCBI Taxonomy" id="1561998"/>
    <lineage>
        <taxon>Eukaryota</taxon>
        <taxon>Metazoa</taxon>
        <taxon>Ecdysozoa</taxon>
        <taxon>Nematoda</taxon>
        <taxon>Chromadorea</taxon>
        <taxon>Rhabditida</taxon>
        <taxon>Rhabditina</taxon>
        <taxon>Rhabditomorpha</taxon>
        <taxon>Rhabditoidea</taxon>
        <taxon>Rhabditidae</taxon>
        <taxon>Peloderinae</taxon>
        <taxon>Caenorhabditis</taxon>
    </lineage>
</organism>
<dbReference type="AlphaFoldDB" id="A0A1I7V0N4"/>
<dbReference type="WBParaSite" id="Csp11.Scaffold630.g21224.t2">
    <property type="protein sequence ID" value="Csp11.Scaffold630.g21224.t2"/>
    <property type="gene ID" value="Csp11.Scaffold630.g21224"/>
</dbReference>
<keyword evidence="1" id="KW-1185">Reference proteome</keyword>
<accession>A0A1I7V0N4</accession>
<evidence type="ECO:0000313" key="1">
    <source>
        <dbReference type="Proteomes" id="UP000095282"/>
    </source>
</evidence>